<dbReference type="InterPro" id="IPR036198">
    <property type="entry name" value="Ecotin_sf"/>
</dbReference>
<sequence length="148" mass="16964">MKQILSFLAACLLPFTLLASEAAGKSEAKTQEQVFELPVSKMPNDYFKYEVAFFKEVQTDCEFAMLEGGHLDKKEDKSGVYYEFSADDELLKPCNGKKKKRQIYYEFTQILPGISPIKIVTPQGVGAEIRIYERIKTIKPKILKRKEK</sequence>
<dbReference type="SUPFAM" id="SSF49772">
    <property type="entry name" value="Ecotin, trypsin inhibitor"/>
    <property type="match status" value="1"/>
</dbReference>
<protein>
    <submittedName>
        <fullName evidence="2">Ecotin</fullName>
    </submittedName>
</protein>
<dbReference type="Gene3D" id="2.60.40.550">
    <property type="entry name" value="Ecotin"/>
    <property type="match status" value="1"/>
</dbReference>
<comment type="caution">
    <text evidence="2">The sequence shown here is derived from an EMBL/GenBank/DDBJ whole genome shotgun (WGS) entry which is preliminary data.</text>
</comment>
<evidence type="ECO:0000313" key="3">
    <source>
        <dbReference type="Proteomes" id="UP000196317"/>
    </source>
</evidence>
<organism evidence="2 3">
    <name type="scientific">Campylobacter concisus</name>
    <dbReference type="NCBI Taxonomy" id="199"/>
    <lineage>
        <taxon>Bacteria</taxon>
        <taxon>Pseudomonadati</taxon>
        <taxon>Campylobacterota</taxon>
        <taxon>Epsilonproteobacteria</taxon>
        <taxon>Campylobacterales</taxon>
        <taxon>Campylobacteraceae</taxon>
        <taxon>Campylobacter</taxon>
    </lineage>
</organism>
<accession>A0A1Y5MMT4</accession>
<name>A0A1Y5MMT4_9BACT</name>
<dbReference type="Proteomes" id="UP000196317">
    <property type="component" value="Unassembled WGS sequence"/>
</dbReference>
<dbReference type="EMBL" id="NDYN01000002">
    <property type="protein sequence ID" value="OUT08493.1"/>
    <property type="molecule type" value="Genomic_DNA"/>
</dbReference>
<feature type="chain" id="PRO_5012124870" evidence="1">
    <location>
        <begin position="20"/>
        <end position="148"/>
    </location>
</feature>
<evidence type="ECO:0000256" key="1">
    <source>
        <dbReference type="SAM" id="SignalP"/>
    </source>
</evidence>
<reference evidence="2 3" key="1">
    <citation type="submission" date="2017-04" db="EMBL/GenBank/DDBJ databases">
        <title>Complete genome of Campylobacter concisus ATCC 33237T and draft genomes for an additional eight well characterized C. concisus strains.</title>
        <authorList>
            <person name="Cornelius A.J."/>
            <person name="Miller W.G."/>
            <person name="Lastovica A.J."/>
            <person name="On S.L."/>
            <person name="French N.P."/>
            <person name="Vandenberg O."/>
            <person name="Biggs P.J."/>
        </authorList>
    </citation>
    <scope>NUCLEOTIDE SEQUENCE [LARGE SCALE GENOMIC DNA]</scope>
    <source>
        <strain evidence="2 3">CCUG 19995</strain>
    </source>
</reference>
<feature type="signal peptide" evidence="1">
    <location>
        <begin position="1"/>
        <end position="19"/>
    </location>
</feature>
<dbReference type="AlphaFoldDB" id="A0A1Y5MMT4"/>
<dbReference type="RefSeq" id="WP_087582777.1">
    <property type="nucleotide sequence ID" value="NZ_NDYN01000002.1"/>
</dbReference>
<evidence type="ECO:0000313" key="2">
    <source>
        <dbReference type="EMBL" id="OUT08493.1"/>
    </source>
</evidence>
<keyword evidence="1" id="KW-0732">Signal</keyword>
<gene>
    <name evidence="2" type="ORF">B9N65_03225</name>
</gene>
<proteinExistence type="predicted"/>